<feature type="compositionally biased region" description="Basic residues" evidence="2">
    <location>
        <begin position="334"/>
        <end position="344"/>
    </location>
</feature>
<evidence type="ECO:0000256" key="1">
    <source>
        <dbReference type="PROSITE-ProRule" id="PRU00723"/>
    </source>
</evidence>
<name>A0A6A6ZML1_9PLEO</name>
<keyword evidence="5" id="KW-1185">Reference proteome</keyword>
<evidence type="ECO:0000256" key="2">
    <source>
        <dbReference type="SAM" id="MobiDB-lite"/>
    </source>
</evidence>
<keyword evidence="1" id="KW-0479">Metal-binding</keyword>
<organism evidence="4 5">
    <name type="scientific">Ophiobolus disseminans</name>
    <dbReference type="NCBI Taxonomy" id="1469910"/>
    <lineage>
        <taxon>Eukaryota</taxon>
        <taxon>Fungi</taxon>
        <taxon>Dikarya</taxon>
        <taxon>Ascomycota</taxon>
        <taxon>Pezizomycotina</taxon>
        <taxon>Dothideomycetes</taxon>
        <taxon>Pleosporomycetidae</taxon>
        <taxon>Pleosporales</taxon>
        <taxon>Pleosporineae</taxon>
        <taxon>Phaeosphaeriaceae</taxon>
        <taxon>Ophiobolus</taxon>
    </lineage>
</organism>
<feature type="region of interest" description="Disordered" evidence="2">
    <location>
        <begin position="86"/>
        <end position="116"/>
    </location>
</feature>
<dbReference type="SMART" id="SM00356">
    <property type="entry name" value="ZnF_C3H1"/>
    <property type="match status" value="3"/>
</dbReference>
<evidence type="ECO:0000313" key="5">
    <source>
        <dbReference type="Proteomes" id="UP000799424"/>
    </source>
</evidence>
<dbReference type="GO" id="GO:0008270">
    <property type="term" value="F:zinc ion binding"/>
    <property type="evidence" value="ECO:0007669"/>
    <property type="project" value="UniProtKB-KW"/>
</dbReference>
<feature type="zinc finger region" description="C3H1-type" evidence="1">
    <location>
        <begin position="211"/>
        <end position="239"/>
    </location>
</feature>
<feature type="compositionally biased region" description="Basic and acidic residues" evidence="2">
    <location>
        <begin position="276"/>
        <end position="293"/>
    </location>
</feature>
<dbReference type="InterPro" id="IPR000571">
    <property type="entry name" value="Znf_CCCH"/>
</dbReference>
<keyword evidence="1" id="KW-0862">Zinc</keyword>
<proteinExistence type="predicted"/>
<feature type="region of interest" description="Disordered" evidence="2">
    <location>
        <begin position="1"/>
        <end position="37"/>
    </location>
</feature>
<dbReference type="Proteomes" id="UP000799424">
    <property type="component" value="Unassembled WGS sequence"/>
</dbReference>
<reference evidence="4" key="1">
    <citation type="journal article" date="2020" name="Stud. Mycol.">
        <title>101 Dothideomycetes genomes: a test case for predicting lifestyles and emergence of pathogens.</title>
        <authorList>
            <person name="Haridas S."/>
            <person name="Albert R."/>
            <person name="Binder M."/>
            <person name="Bloem J."/>
            <person name="Labutti K."/>
            <person name="Salamov A."/>
            <person name="Andreopoulos B."/>
            <person name="Baker S."/>
            <person name="Barry K."/>
            <person name="Bills G."/>
            <person name="Bluhm B."/>
            <person name="Cannon C."/>
            <person name="Castanera R."/>
            <person name="Culley D."/>
            <person name="Daum C."/>
            <person name="Ezra D."/>
            <person name="Gonzalez J."/>
            <person name="Henrissat B."/>
            <person name="Kuo A."/>
            <person name="Liang C."/>
            <person name="Lipzen A."/>
            <person name="Lutzoni F."/>
            <person name="Magnuson J."/>
            <person name="Mondo S."/>
            <person name="Nolan M."/>
            <person name="Ohm R."/>
            <person name="Pangilinan J."/>
            <person name="Park H.-J."/>
            <person name="Ramirez L."/>
            <person name="Alfaro M."/>
            <person name="Sun H."/>
            <person name="Tritt A."/>
            <person name="Yoshinaga Y."/>
            <person name="Zwiers L.-H."/>
            <person name="Turgeon B."/>
            <person name="Goodwin S."/>
            <person name="Spatafora J."/>
            <person name="Crous P."/>
            <person name="Grigoriev I."/>
        </authorList>
    </citation>
    <scope>NUCLEOTIDE SEQUENCE</scope>
    <source>
        <strain evidence="4">CBS 113818</strain>
    </source>
</reference>
<dbReference type="OrthoDB" id="3797741at2759"/>
<accession>A0A6A6ZML1</accession>
<evidence type="ECO:0000259" key="3">
    <source>
        <dbReference type="PROSITE" id="PS50103"/>
    </source>
</evidence>
<gene>
    <name evidence="4" type="ORF">CC86DRAFT_470672</name>
</gene>
<feature type="region of interest" description="Disordered" evidence="2">
    <location>
        <begin position="270"/>
        <end position="351"/>
    </location>
</feature>
<dbReference type="EMBL" id="MU006237">
    <property type="protein sequence ID" value="KAF2821465.1"/>
    <property type="molecule type" value="Genomic_DNA"/>
</dbReference>
<evidence type="ECO:0000313" key="4">
    <source>
        <dbReference type="EMBL" id="KAF2821465.1"/>
    </source>
</evidence>
<dbReference type="AlphaFoldDB" id="A0A6A6ZML1"/>
<protein>
    <recommendedName>
        <fullName evidence="3">C3H1-type domain-containing protein</fullName>
    </recommendedName>
</protein>
<dbReference type="PROSITE" id="PS50103">
    <property type="entry name" value="ZF_C3H1"/>
    <property type="match status" value="1"/>
</dbReference>
<sequence>MAKRTRSNTSAASQNSQEAAKRSKRSSQNTSAVDATVALVPVVEEETTEAAPAIIEEPTAVIAKTTTITTAVEEYTEDLIDYSDSDLEPVSKDASTKDAGTDAAAIEDEPAKPTPEEQAIIDLEQGKAGMAWSTYTLLTTSAGLASALRLTSLGASVSTTATFADVTYEITWKVTNIGGVDAPTTAPTTAAAKCKFGKHCTKGAACPFDHTPKQKLCIWVNSLGGCSNGAACAHSHEHEGAKCTRSKKRSQCANGKACAYQHQDDVYVSGSMQRLGKKDVGEKEGEGDGEEGKTPTGLKLGKGAGQKRGVEGGEDGRAAQRQRGNDGRGGGGRGRGRGRGRGAGRGRPGGA</sequence>
<keyword evidence="1" id="KW-0863">Zinc-finger</keyword>
<feature type="domain" description="C3H1-type" evidence="3">
    <location>
        <begin position="211"/>
        <end position="239"/>
    </location>
</feature>
<feature type="compositionally biased region" description="Basic and acidic residues" evidence="2">
    <location>
        <begin position="89"/>
        <end position="100"/>
    </location>
</feature>
<feature type="compositionally biased region" description="Polar residues" evidence="2">
    <location>
        <begin position="7"/>
        <end position="18"/>
    </location>
</feature>
<feature type="compositionally biased region" description="Basic and acidic residues" evidence="2">
    <location>
        <begin position="308"/>
        <end position="326"/>
    </location>
</feature>